<name>A0A9P5X640_9AGAR</name>
<dbReference type="EMBL" id="MU151411">
    <property type="protein sequence ID" value="KAF9444041.1"/>
    <property type="molecule type" value="Genomic_DNA"/>
</dbReference>
<dbReference type="CDD" id="cd00303">
    <property type="entry name" value="retropepsin_like"/>
    <property type="match status" value="1"/>
</dbReference>
<accession>A0A9P5X640</accession>
<evidence type="ECO:0000313" key="1">
    <source>
        <dbReference type="EMBL" id="KAF9444041.1"/>
    </source>
</evidence>
<evidence type="ECO:0000313" key="2">
    <source>
        <dbReference type="Proteomes" id="UP000807342"/>
    </source>
</evidence>
<gene>
    <name evidence="1" type="ORF">P691DRAFT_737045</name>
</gene>
<proteinExistence type="predicted"/>
<dbReference type="InterPro" id="IPR021109">
    <property type="entry name" value="Peptidase_aspartic_dom_sf"/>
</dbReference>
<dbReference type="Gene3D" id="2.40.70.10">
    <property type="entry name" value="Acid Proteases"/>
    <property type="match status" value="1"/>
</dbReference>
<dbReference type="SUPFAM" id="SSF50630">
    <property type="entry name" value="Acid proteases"/>
    <property type="match status" value="1"/>
</dbReference>
<protein>
    <submittedName>
        <fullName evidence="1">Uncharacterized protein</fullName>
    </submittedName>
</protein>
<comment type="caution">
    <text evidence="1">The sequence shown here is derived from an EMBL/GenBank/DDBJ whole genome shotgun (WGS) entry which is preliminary data.</text>
</comment>
<keyword evidence="2" id="KW-1185">Reference proteome</keyword>
<dbReference type="Pfam" id="PF13650">
    <property type="entry name" value="Asp_protease_2"/>
    <property type="match status" value="1"/>
</dbReference>
<organism evidence="1 2">
    <name type="scientific">Macrolepiota fuliginosa MF-IS2</name>
    <dbReference type="NCBI Taxonomy" id="1400762"/>
    <lineage>
        <taxon>Eukaryota</taxon>
        <taxon>Fungi</taxon>
        <taxon>Dikarya</taxon>
        <taxon>Basidiomycota</taxon>
        <taxon>Agaricomycotina</taxon>
        <taxon>Agaricomycetes</taxon>
        <taxon>Agaricomycetidae</taxon>
        <taxon>Agaricales</taxon>
        <taxon>Agaricineae</taxon>
        <taxon>Agaricaceae</taxon>
        <taxon>Macrolepiota</taxon>
    </lineage>
</organism>
<dbReference type="OrthoDB" id="5596707at2759"/>
<reference evidence="1" key="1">
    <citation type="submission" date="2020-11" db="EMBL/GenBank/DDBJ databases">
        <authorList>
            <consortium name="DOE Joint Genome Institute"/>
            <person name="Ahrendt S."/>
            <person name="Riley R."/>
            <person name="Andreopoulos W."/>
            <person name="Labutti K."/>
            <person name="Pangilinan J."/>
            <person name="Ruiz-Duenas F.J."/>
            <person name="Barrasa J.M."/>
            <person name="Sanchez-Garcia M."/>
            <person name="Camarero S."/>
            <person name="Miyauchi S."/>
            <person name="Serrano A."/>
            <person name="Linde D."/>
            <person name="Babiker R."/>
            <person name="Drula E."/>
            <person name="Ayuso-Fernandez I."/>
            <person name="Pacheco R."/>
            <person name="Padilla G."/>
            <person name="Ferreira P."/>
            <person name="Barriuso J."/>
            <person name="Kellner H."/>
            <person name="Castanera R."/>
            <person name="Alfaro M."/>
            <person name="Ramirez L."/>
            <person name="Pisabarro A.G."/>
            <person name="Kuo A."/>
            <person name="Tritt A."/>
            <person name="Lipzen A."/>
            <person name="He G."/>
            <person name="Yan M."/>
            <person name="Ng V."/>
            <person name="Cullen D."/>
            <person name="Martin F."/>
            <person name="Rosso M.-N."/>
            <person name="Henrissat B."/>
            <person name="Hibbett D."/>
            <person name="Martinez A.T."/>
            <person name="Grigoriev I.V."/>
        </authorList>
    </citation>
    <scope>NUCLEOTIDE SEQUENCE</scope>
    <source>
        <strain evidence="1">MF-IS2</strain>
    </source>
</reference>
<dbReference type="AlphaFoldDB" id="A0A9P5X640"/>
<dbReference type="Proteomes" id="UP000807342">
    <property type="component" value="Unassembled WGS sequence"/>
</dbReference>
<sequence>MGKKLELGLLDEGSEMVVIWRDLCHELGLVINQEKQMLMHTANGGSEELEGCVEYLEVDVGGIKMFAHAFVVKMAPYHLLLGRLWQKGVKLGKVENGDGSLDVVVTDPLDGGQRVVVSTKERQEE</sequence>